<accession>A0ABQ2K3R9</accession>
<keyword evidence="3" id="KW-1185">Reference proteome</keyword>
<evidence type="ECO:0000313" key="3">
    <source>
        <dbReference type="Proteomes" id="UP000600080"/>
    </source>
</evidence>
<organism evidence="2 3">
    <name type="scientific">Streptomyces kronopolitis</name>
    <dbReference type="NCBI Taxonomy" id="1612435"/>
    <lineage>
        <taxon>Bacteria</taxon>
        <taxon>Bacillati</taxon>
        <taxon>Actinomycetota</taxon>
        <taxon>Actinomycetes</taxon>
        <taxon>Kitasatosporales</taxon>
        <taxon>Streptomycetaceae</taxon>
        <taxon>Streptomyces</taxon>
    </lineage>
</organism>
<dbReference type="EMBL" id="BMND01000041">
    <property type="protein sequence ID" value="GGN61469.1"/>
    <property type="molecule type" value="Genomic_DNA"/>
</dbReference>
<name>A0ABQ2K3R9_9ACTN</name>
<reference evidence="3" key="1">
    <citation type="journal article" date="2019" name="Int. J. Syst. Evol. Microbiol.">
        <title>The Global Catalogue of Microorganisms (GCM) 10K type strain sequencing project: providing services to taxonomists for standard genome sequencing and annotation.</title>
        <authorList>
            <consortium name="The Broad Institute Genomics Platform"/>
            <consortium name="The Broad Institute Genome Sequencing Center for Infectious Disease"/>
            <person name="Wu L."/>
            <person name="Ma J."/>
        </authorList>
    </citation>
    <scope>NUCLEOTIDE SEQUENCE [LARGE SCALE GENOMIC DNA]</scope>
    <source>
        <strain evidence="3">CGMCC 4.7323</strain>
    </source>
</reference>
<dbReference type="PROSITE" id="PS51257">
    <property type="entry name" value="PROKAR_LIPOPROTEIN"/>
    <property type="match status" value="1"/>
</dbReference>
<evidence type="ECO:0000313" key="2">
    <source>
        <dbReference type="EMBL" id="GGN61469.1"/>
    </source>
</evidence>
<proteinExistence type="predicted"/>
<sequence>MRLASCRNSYRGNLLKNSATALFTTGFAALTVVSCSSGPSGSDAKPTPSKSSASKPAADDAAARKDVLAAYSGMRTEQVKAYAKGKASGTKLEKYATDKALATVEGNLFRYRQGGIVFKGKPKSSAKVTALSLSDKPKTATVTECLDTTHWKPVVKSSGKEAASGNQPRRYTVTGTVRTIGKTWMVVGLTADKDHPC</sequence>
<feature type="region of interest" description="Disordered" evidence="1">
    <location>
        <begin position="38"/>
        <end position="60"/>
    </location>
</feature>
<evidence type="ECO:0008006" key="4">
    <source>
        <dbReference type="Google" id="ProtNLM"/>
    </source>
</evidence>
<protein>
    <recommendedName>
        <fullName evidence="4">Secreted protein/lipoprotein</fullName>
    </recommendedName>
</protein>
<feature type="compositionally biased region" description="Low complexity" evidence="1">
    <location>
        <begin position="42"/>
        <end position="56"/>
    </location>
</feature>
<gene>
    <name evidence="2" type="ORF">GCM10012285_60430</name>
</gene>
<comment type="caution">
    <text evidence="2">The sequence shown here is derived from an EMBL/GenBank/DDBJ whole genome shotgun (WGS) entry which is preliminary data.</text>
</comment>
<dbReference type="GeneID" id="301551720"/>
<evidence type="ECO:0000256" key="1">
    <source>
        <dbReference type="SAM" id="MobiDB-lite"/>
    </source>
</evidence>
<dbReference type="Proteomes" id="UP000600080">
    <property type="component" value="Unassembled WGS sequence"/>
</dbReference>
<dbReference type="RefSeq" id="WP_189103449.1">
    <property type="nucleotide sequence ID" value="NZ_BMND01000041.1"/>
</dbReference>